<reference evidence="1 2" key="1">
    <citation type="journal article" date="2019" name="Mol. Ecol. Resour.">
        <title>Improving Illumina assemblies with Hi-C and long reads: an example with the North African dromedary.</title>
        <authorList>
            <person name="Elbers J.P."/>
            <person name="Rogers M.F."/>
            <person name="Perelman P.L."/>
            <person name="Proskuryakova A.A."/>
            <person name="Serdyukova N.A."/>
            <person name="Johnson W.E."/>
            <person name="Horin P."/>
            <person name="Corander J."/>
            <person name="Murphy D."/>
            <person name="Burger P.A."/>
        </authorList>
    </citation>
    <scope>NUCLEOTIDE SEQUENCE [LARGE SCALE GENOMIC DNA]</scope>
    <source>
        <strain evidence="1">Drom800</strain>
        <tissue evidence="1">Blood</tissue>
    </source>
</reference>
<name>A0A5N4BXQ7_CAMDR</name>
<dbReference type="EMBL" id="JWIN03000075">
    <property type="protein sequence ID" value="KAB1251377.1"/>
    <property type="molecule type" value="Genomic_DNA"/>
</dbReference>
<sequence>MMTALSVGGTGDTLQKKGVFLLGLLPWQVPAVQVAAKQSDHPGTGGFSCFLLLAVMYWSPAETPPHEQIPFIP</sequence>
<organism evidence="1 2">
    <name type="scientific">Camelus dromedarius</name>
    <name type="common">Dromedary</name>
    <name type="synonym">Arabian camel</name>
    <dbReference type="NCBI Taxonomy" id="9838"/>
    <lineage>
        <taxon>Eukaryota</taxon>
        <taxon>Metazoa</taxon>
        <taxon>Chordata</taxon>
        <taxon>Craniata</taxon>
        <taxon>Vertebrata</taxon>
        <taxon>Euteleostomi</taxon>
        <taxon>Mammalia</taxon>
        <taxon>Eutheria</taxon>
        <taxon>Laurasiatheria</taxon>
        <taxon>Artiodactyla</taxon>
        <taxon>Tylopoda</taxon>
        <taxon>Camelidae</taxon>
        <taxon>Camelus</taxon>
    </lineage>
</organism>
<keyword evidence="2" id="KW-1185">Reference proteome</keyword>
<evidence type="ECO:0000313" key="2">
    <source>
        <dbReference type="Proteomes" id="UP000299084"/>
    </source>
</evidence>
<dbReference type="Proteomes" id="UP000299084">
    <property type="component" value="Unassembled WGS sequence"/>
</dbReference>
<gene>
    <name evidence="1" type="ORF">Cadr_000030298</name>
</gene>
<dbReference type="AlphaFoldDB" id="A0A5N4BXQ7"/>
<proteinExistence type="predicted"/>
<accession>A0A5N4BXQ7</accession>
<comment type="caution">
    <text evidence="1">The sequence shown here is derived from an EMBL/GenBank/DDBJ whole genome shotgun (WGS) entry which is preliminary data.</text>
</comment>
<evidence type="ECO:0000313" key="1">
    <source>
        <dbReference type="EMBL" id="KAB1251377.1"/>
    </source>
</evidence>
<protein>
    <submittedName>
        <fullName evidence="1">Uncharacterized protein</fullName>
    </submittedName>
</protein>